<evidence type="ECO:0000313" key="3">
    <source>
        <dbReference type="EMBL" id="POS70163.1"/>
    </source>
</evidence>
<comment type="caution">
    <text evidence="3">The sequence shown here is derived from an EMBL/GenBank/DDBJ whole genome shotgun (WGS) entry which is preliminary data.</text>
</comment>
<keyword evidence="2" id="KW-0472">Membrane</keyword>
<feature type="region of interest" description="Disordered" evidence="1">
    <location>
        <begin position="476"/>
        <end position="544"/>
    </location>
</feature>
<evidence type="ECO:0000256" key="1">
    <source>
        <dbReference type="SAM" id="MobiDB-lite"/>
    </source>
</evidence>
<feature type="compositionally biased region" description="Polar residues" evidence="1">
    <location>
        <begin position="144"/>
        <end position="153"/>
    </location>
</feature>
<dbReference type="InParanoid" id="A0A2P5HIT6"/>
<sequence length="578" mass="63445">MFSRVILRRNDPASGRSSLDDIENQPLSPRGDPSDSPEPEMAERGQQGAFSRLGIRRPSIPSRFRLSSSTQATSANGTEWSGARTTRTSRSNTHPVPRPSSSHYPDEEDDEDIERPRDSTLPSRYSVIVDLPSTRLHLPMLQRTWTQGSNGPPTSRPPLHGIHPALRPSLDEPCRPTGPPVPAVTVTAPAPVARPTGPGSRVDSDDSGQLFGEIGQPRGGDGFHGPDPAESSLADLADEGRRRRRHRDRSGSDRSRRHRHRRHRDRLEVPGSSQGGSSGGSGSRRRRRRRLRDVEDGDGDGDSDRPHPKHFLFCFPWVKSRKVRSQVLQCFISGTFLICLLAVCEYHPKRNLDTALASTSDLALSLTKNINTSEFTVLLILIILFATIFFCQGLIRLCLLILRPKRSPDEGRRNALRGMYGPGGYAIPRQPIRVLLARDEEAAGIESETTKMSPPAYGLWRESVRVDPNRIYWERNTEVPTVPEEEQQHEMSRSGGSSSNSSGGGGGDDDHSSEDTISTSGDEGRSSSHAQRRPPSYASEDGVAYVIEAQPRSIAPVTEVPLAVHPAEAGRIAAAPSF</sequence>
<feature type="compositionally biased region" description="Gly residues" evidence="1">
    <location>
        <begin position="273"/>
        <end position="282"/>
    </location>
</feature>
<keyword evidence="4" id="KW-1185">Reference proteome</keyword>
<feature type="transmembrane region" description="Helical" evidence="2">
    <location>
        <begin position="327"/>
        <end position="348"/>
    </location>
</feature>
<reference evidence="3" key="1">
    <citation type="submission" date="2017-09" db="EMBL/GenBank/DDBJ databases">
        <title>Polyketide synthases of a Diaporthe helianthi virulent isolate.</title>
        <authorList>
            <person name="Baroncelli R."/>
        </authorList>
    </citation>
    <scope>NUCLEOTIDE SEQUENCE [LARGE SCALE GENOMIC DNA]</scope>
    <source>
        <strain evidence="3">7/96</strain>
    </source>
</reference>
<organism evidence="3 4">
    <name type="scientific">Diaporthe helianthi</name>
    <dbReference type="NCBI Taxonomy" id="158607"/>
    <lineage>
        <taxon>Eukaryota</taxon>
        <taxon>Fungi</taxon>
        <taxon>Dikarya</taxon>
        <taxon>Ascomycota</taxon>
        <taxon>Pezizomycotina</taxon>
        <taxon>Sordariomycetes</taxon>
        <taxon>Sordariomycetidae</taxon>
        <taxon>Diaporthales</taxon>
        <taxon>Diaporthaceae</taxon>
        <taxon>Diaporthe</taxon>
    </lineage>
</organism>
<keyword evidence="2" id="KW-0812">Transmembrane</keyword>
<dbReference type="AlphaFoldDB" id="A0A2P5HIT6"/>
<keyword evidence="2" id="KW-1133">Transmembrane helix</keyword>
<gene>
    <name evidence="3" type="ORF">DHEL01_v211445</name>
</gene>
<feature type="compositionally biased region" description="Low complexity" evidence="1">
    <location>
        <begin position="183"/>
        <end position="199"/>
    </location>
</feature>
<evidence type="ECO:0000313" key="4">
    <source>
        <dbReference type="Proteomes" id="UP000094444"/>
    </source>
</evidence>
<feature type="region of interest" description="Disordered" evidence="1">
    <location>
        <begin position="1"/>
        <end position="125"/>
    </location>
</feature>
<dbReference type="Proteomes" id="UP000094444">
    <property type="component" value="Unassembled WGS sequence"/>
</dbReference>
<evidence type="ECO:0000256" key="2">
    <source>
        <dbReference type="SAM" id="Phobius"/>
    </source>
</evidence>
<feature type="region of interest" description="Disordered" evidence="1">
    <location>
        <begin position="144"/>
        <end position="303"/>
    </location>
</feature>
<protein>
    <submittedName>
        <fullName evidence="3">Uncharacterized protein</fullName>
    </submittedName>
</protein>
<feature type="transmembrane region" description="Helical" evidence="2">
    <location>
        <begin position="375"/>
        <end position="402"/>
    </location>
</feature>
<feature type="compositionally biased region" description="Polar residues" evidence="1">
    <location>
        <begin position="65"/>
        <end position="103"/>
    </location>
</feature>
<dbReference type="OrthoDB" id="5417811at2759"/>
<accession>A0A2P5HIT6</accession>
<dbReference type="EMBL" id="MAVT02001768">
    <property type="protein sequence ID" value="POS70163.1"/>
    <property type="molecule type" value="Genomic_DNA"/>
</dbReference>
<name>A0A2P5HIT6_DIAHE</name>
<proteinExistence type="predicted"/>
<feature type="compositionally biased region" description="Basic residues" evidence="1">
    <location>
        <begin position="255"/>
        <end position="264"/>
    </location>
</feature>